<keyword evidence="3" id="KW-1185">Reference proteome</keyword>
<dbReference type="EMBL" id="AEJB01000208">
    <property type="protein sequence ID" value="ELP68513.1"/>
    <property type="molecule type" value="Genomic_DNA"/>
</dbReference>
<evidence type="ECO:0000313" key="2">
    <source>
        <dbReference type="EMBL" id="ELP68513.1"/>
    </source>
</evidence>
<feature type="compositionally biased region" description="Low complexity" evidence="1">
    <location>
        <begin position="88"/>
        <end position="99"/>
    </location>
</feature>
<proteinExistence type="predicted"/>
<accession>L7FA84</accession>
<organism evidence="2 3">
    <name type="scientific">Streptomyces turgidiscabies (strain Car8)</name>
    <dbReference type="NCBI Taxonomy" id="698760"/>
    <lineage>
        <taxon>Bacteria</taxon>
        <taxon>Bacillati</taxon>
        <taxon>Actinomycetota</taxon>
        <taxon>Actinomycetes</taxon>
        <taxon>Kitasatosporales</taxon>
        <taxon>Streptomycetaceae</taxon>
        <taxon>Streptomyces</taxon>
    </lineage>
</organism>
<gene>
    <name evidence="2" type="ORF">STRTUCAR8_03550</name>
</gene>
<reference evidence="2 3" key="1">
    <citation type="journal article" date="2011" name="Plasmid">
        <title>Streptomyces turgidiscabies Car8 contains a modular pathogenicity island that shares virulence genes with other actinobacterial plant pathogens.</title>
        <authorList>
            <person name="Huguet-Tapia J.C."/>
            <person name="Badger J.H."/>
            <person name="Loria R."/>
            <person name="Pettis G.S."/>
        </authorList>
    </citation>
    <scope>NUCLEOTIDE SEQUENCE [LARGE SCALE GENOMIC DNA]</scope>
    <source>
        <strain evidence="2 3">Car8</strain>
    </source>
</reference>
<comment type="caution">
    <text evidence="2">The sequence shown here is derived from an EMBL/GenBank/DDBJ whole genome shotgun (WGS) entry which is preliminary data.</text>
</comment>
<name>L7FA84_STRT8</name>
<sequence length="99" mass="11144">MDTTIEYSDTPVYRSEDPSDVVPLGLTVNARGEQRLRLHPLRRRQRDELRHCPERPETLVPPLFTSHHPSNRCTGIRPPRTPVRVHRSAGSASRAAASG</sequence>
<feature type="region of interest" description="Disordered" evidence="1">
    <location>
        <begin position="53"/>
        <end position="99"/>
    </location>
</feature>
<evidence type="ECO:0000256" key="1">
    <source>
        <dbReference type="SAM" id="MobiDB-lite"/>
    </source>
</evidence>
<evidence type="ECO:0000313" key="3">
    <source>
        <dbReference type="Proteomes" id="UP000010931"/>
    </source>
</evidence>
<dbReference type="AlphaFoldDB" id="L7FA84"/>
<protein>
    <submittedName>
        <fullName evidence="2">Uncharacterized protein</fullName>
    </submittedName>
</protein>
<dbReference type="Proteomes" id="UP000010931">
    <property type="component" value="Unassembled WGS sequence"/>
</dbReference>